<dbReference type="KEGG" id="ovb:NB640_04460"/>
<dbReference type="PANTHER" id="PTHR21666">
    <property type="entry name" value="PEPTIDASE-RELATED"/>
    <property type="match status" value="1"/>
</dbReference>
<dbReference type="Pfam" id="PF01551">
    <property type="entry name" value="Peptidase_M23"/>
    <property type="match status" value="1"/>
</dbReference>
<feature type="domain" description="DD-carboxypeptidase/endopeptidase Mpg-like N-terminal" evidence="9">
    <location>
        <begin position="80"/>
        <end position="136"/>
    </location>
</feature>
<evidence type="ECO:0000259" key="8">
    <source>
        <dbReference type="Pfam" id="PF01551"/>
    </source>
</evidence>
<dbReference type="GO" id="GO:0046872">
    <property type="term" value="F:metal ion binding"/>
    <property type="evidence" value="ECO:0007669"/>
    <property type="project" value="UniProtKB-KW"/>
</dbReference>
<feature type="domain" description="M23ase beta-sheet core" evidence="8">
    <location>
        <begin position="308"/>
        <end position="404"/>
    </location>
</feature>
<organism evidence="10 11">
    <name type="scientific">Oxalobacter vibrioformis</name>
    <dbReference type="NCBI Taxonomy" id="933080"/>
    <lineage>
        <taxon>Bacteria</taxon>
        <taxon>Pseudomonadati</taxon>
        <taxon>Pseudomonadota</taxon>
        <taxon>Betaproteobacteria</taxon>
        <taxon>Burkholderiales</taxon>
        <taxon>Oxalobacteraceae</taxon>
        <taxon>Oxalobacter</taxon>
    </lineage>
</organism>
<feature type="transmembrane region" description="Helical" evidence="7">
    <location>
        <begin position="21"/>
        <end position="43"/>
    </location>
</feature>
<comment type="cofactor">
    <cofactor evidence="1">
        <name>Zn(2+)</name>
        <dbReference type="ChEBI" id="CHEBI:29105"/>
    </cofactor>
</comment>
<evidence type="ECO:0000259" key="9">
    <source>
        <dbReference type="Pfam" id="PF22310"/>
    </source>
</evidence>
<dbReference type="InterPro" id="IPR054512">
    <property type="entry name" value="NMB0315-like_N"/>
</dbReference>
<dbReference type="InterPro" id="IPR016047">
    <property type="entry name" value="M23ase_b-sheet_dom"/>
</dbReference>
<dbReference type="GO" id="GO:0004222">
    <property type="term" value="F:metalloendopeptidase activity"/>
    <property type="evidence" value="ECO:0007669"/>
    <property type="project" value="TreeGrafter"/>
</dbReference>
<evidence type="ECO:0000313" key="10">
    <source>
        <dbReference type="EMBL" id="WAW10901.1"/>
    </source>
</evidence>
<keyword evidence="3" id="KW-0479">Metal-binding</keyword>
<keyword evidence="5" id="KW-0862">Zinc</keyword>
<evidence type="ECO:0000256" key="7">
    <source>
        <dbReference type="SAM" id="Phobius"/>
    </source>
</evidence>
<dbReference type="Pfam" id="PF22310">
    <property type="entry name" value="NMB0315_dom_I"/>
    <property type="match status" value="1"/>
</dbReference>
<keyword evidence="11" id="KW-1185">Reference proteome</keyword>
<dbReference type="RefSeq" id="WP_269309972.1">
    <property type="nucleotide sequence ID" value="NZ_CP098242.1"/>
</dbReference>
<evidence type="ECO:0000256" key="5">
    <source>
        <dbReference type="ARBA" id="ARBA00022833"/>
    </source>
</evidence>
<accession>A0A9E9LYP6</accession>
<keyword evidence="6" id="KW-0482">Metalloprotease</keyword>
<evidence type="ECO:0000256" key="4">
    <source>
        <dbReference type="ARBA" id="ARBA00022801"/>
    </source>
</evidence>
<reference evidence="10" key="1">
    <citation type="journal article" date="2022" name="Front. Microbiol.">
        <title>New perspectives on an old grouping: The genomic and phenotypic variability of Oxalobacter formigenes and the implications for calcium oxalate stone prevention.</title>
        <authorList>
            <person name="Chmiel J.A."/>
            <person name="Carr C."/>
            <person name="Stuivenberg G.A."/>
            <person name="Venema R."/>
            <person name="Chanyi R.M."/>
            <person name="Al K.F."/>
            <person name="Giguere D."/>
            <person name="Say H."/>
            <person name="Akouris P.P."/>
            <person name="Dominguez Romero S.A."/>
            <person name="Kwong A."/>
            <person name="Tai V."/>
            <person name="Koval S.F."/>
            <person name="Razvi H."/>
            <person name="Bjazevic J."/>
            <person name="Burton J.P."/>
        </authorList>
    </citation>
    <scope>NUCLEOTIDE SEQUENCE</scope>
    <source>
        <strain evidence="10">WoOx3</strain>
    </source>
</reference>
<dbReference type="Proteomes" id="UP001156215">
    <property type="component" value="Chromosome"/>
</dbReference>
<sequence length="449" mass="49847">MRDVFQKIASTLLGTTRKTRIISAASLLLAIFAIGAAAVAPGAPPDTSHIEIRSISEEIKLPSLSEQIAALSQEKHYFMREEKVRSGDTLGSLLTRLGVDDAPAIAFIKSDDIAREMLHLKAGKIIQAKTDNAGQLHWLYMSTTDKDDMPCDIVVTRTDRGFVSSNDNAAIERRVEMRSGVIYSSLFAATDTAEIPDIITNKLVDMFATNIDFSSDLRRGDRFNVVYESYWRNGTFLRSGRILAAEFINAGNIYQAVWFDGIGARPGGYYSFNGKSQKKAFLKYPLAFTRVSSAFSMRKHPITGLWKQHKGIDFAAPTGTPIRSAADGTIEFIGWQNGYGNFIVVKHWGAYTTAYGHMSRFNPDMKKGTKVKQGDVIGFVGSTGMSTGPHLHYEFRINGVQRDPRQIEMPNIQPLTASEMEKFRIVVADMRHRFSLMNPGGSYEKVASK</sequence>
<protein>
    <submittedName>
        <fullName evidence="10">Peptidoglycan DD-metalloendopeptidase family protein</fullName>
    </submittedName>
</protein>
<evidence type="ECO:0000256" key="2">
    <source>
        <dbReference type="ARBA" id="ARBA00022670"/>
    </source>
</evidence>
<keyword evidence="4" id="KW-0378">Hydrolase</keyword>
<dbReference type="AlphaFoldDB" id="A0A9E9LYP6"/>
<evidence type="ECO:0000256" key="3">
    <source>
        <dbReference type="ARBA" id="ARBA00022723"/>
    </source>
</evidence>
<dbReference type="EMBL" id="CP098242">
    <property type="protein sequence ID" value="WAW10901.1"/>
    <property type="molecule type" value="Genomic_DNA"/>
</dbReference>
<proteinExistence type="predicted"/>
<evidence type="ECO:0000256" key="6">
    <source>
        <dbReference type="ARBA" id="ARBA00023049"/>
    </source>
</evidence>
<gene>
    <name evidence="10" type="ORF">NB640_04460</name>
</gene>
<dbReference type="InterPro" id="IPR011055">
    <property type="entry name" value="Dup_hybrid_motif"/>
</dbReference>
<keyword evidence="7" id="KW-0812">Transmembrane</keyword>
<evidence type="ECO:0000256" key="1">
    <source>
        <dbReference type="ARBA" id="ARBA00001947"/>
    </source>
</evidence>
<dbReference type="Gene3D" id="3.10.450.350">
    <property type="match status" value="2"/>
</dbReference>
<keyword evidence="7" id="KW-0472">Membrane</keyword>
<name>A0A9E9LYP6_9BURK</name>
<keyword evidence="2" id="KW-0645">Protease</keyword>
<evidence type="ECO:0000313" key="11">
    <source>
        <dbReference type="Proteomes" id="UP001156215"/>
    </source>
</evidence>
<dbReference type="CDD" id="cd12797">
    <property type="entry name" value="M23_peptidase"/>
    <property type="match status" value="1"/>
</dbReference>
<dbReference type="Gene3D" id="2.70.70.10">
    <property type="entry name" value="Glucose Permease (Domain IIA)"/>
    <property type="match status" value="1"/>
</dbReference>
<dbReference type="PANTHER" id="PTHR21666:SF288">
    <property type="entry name" value="CELL DIVISION PROTEIN YTFB"/>
    <property type="match status" value="1"/>
</dbReference>
<dbReference type="GO" id="GO:0006508">
    <property type="term" value="P:proteolysis"/>
    <property type="evidence" value="ECO:0007669"/>
    <property type="project" value="UniProtKB-KW"/>
</dbReference>
<keyword evidence="7" id="KW-1133">Transmembrane helix</keyword>
<dbReference type="InterPro" id="IPR050570">
    <property type="entry name" value="Cell_wall_metabolism_enzyme"/>
</dbReference>
<dbReference type="SUPFAM" id="SSF51261">
    <property type="entry name" value="Duplicated hybrid motif"/>
    <property type="match status" value="1"/>
</dbReference>